<keyword evidence="7" id="KW-1185">Reference proteome</keyword>
<dbReference type="InterPro" id="IPR003339">
    <property type="entry name" value="ABC/ECF_trnsptr_transmembrane"/>
</dbReference>
<dbReference type="EMBL" id="BORQ01000002">
    <property type="protein sequence ID" value="GIO31053.1"/>
    <property type="molecule type" value="Genomic_DNA"/>
</dbReference>
<name>A0A919XIR6_9BACL</name>
<evidence type="ECO:0000313" key="6">
    <source>
        <dbReference type="EMBL" id="GIO31053.1"/>
    </source>
</evidence>
<comment type="subcellular location">
    <subcellularLocation>
        <location evidence="1">Membrane</location>
        <topology evidence="1">Multi-pass membrane protein</topology>
    </subcellularLocation>
</comment>
<comment type="caution">
    <text evidence="6">The sequence shown here is derived from an EMBL/GenBank/DDBJ whole genome shotgun (WGS) entry which is preliminary data.</text>
</comment>
<evidence type="ECO:0000256" key="4">
    <source>
        <dbReference type="ARBA" id="ARBA00023136"/>
    </source>
</evidence>
<dbReference type="Pfam" id="PF02361">
    <property type="entry name" value="CbiQ"/>
    <property type="match status" value="1"/>
</dbReference>
<gene>
    <name evidence="6" type="primary">ecfT</name>
    <name evidence="6" type="ORF">J2TS6_21940</name>
</gene>
<dbReference type="AlphaFoldDB" id="A0A919XIR6"/>
<sequence>MRDNVIIGQYMETDSVLHRLDPRTKLLSLVVVMIGLLMLKPGIGYAVAAVFALGVLTLSKVSFRAYWKGLKPVLFVLMFTFLYHALFTKGTTVIWTWSYIGLTAEGLAKGAAFVGRIVLLILMASVLTFATKPLELAYGFQKLLAPLSRLHVPVEQISLMIVIAIRFIPTILQELDRILLAQKARGFDMAALKLPKRIFAYVPILVPLLFTTIGRAEQLAYAIEARAYGNGKGRTSYRQLKFGPLDAWAGGTAVLFAVAILAISMGGIS</sequence>
<evidence type="ECO:0000256" key="1">
    <source>
        <dbReference type="ARBA" id="ARBA00004141"/>
    </source>
</evidence>
<feature type="transmembrane region" description="Helical" evidence="5">
    <location>
        <begin position="247"/>
        <end position="268"/>
    </location>
</feature>
<dbReference type="PANTHER" id="PTHR33514">
    <property type="entry name" value="PROTEIN ABCI12, CHLOROPLASTIC"/>
    <property type="match status" value="1"/>
</dbReference>
<feature type="transmembrane region" description="Helical" evidence="5">
    <location>
        <begin position="73"/>
        <end position="98"/>
    </location>
</feature>
<evidence type="ECO:0000256" key="3">
    <source>
        <dbReference type="ARBA" id="ARBA00022989"/>
    </source>
</evidence>
<reference evidence="6" key="1">
    <citation type="submission" date="2021-03" db="EMBL/GenBank/DDBJ databases">
        <title>Antimicrobial resistance genes in bacteria isolated from Japanese honey, and their potential for conferring macrolide and lincosamide resistance in the American foulbrood pathogen Paenibacillus larvae.</title>
        <authorList>
            <person name="Okamoto M."/>
            <person name="Kumagai M."/>
            <person name="Kanamori H."/>
            <person name="Takamatsu D."/>
        </authorList>
    </citation>
    <scope>NUCLEOTIDE SEQUENCE</scope>
    <source>
        <strain evidence="6">J2TS6</strain>
    </source>
</reference>
<keyword evidence="3 5" id="KW-1133">Transmembrane helix</keyword>
<dbReference type="CDD" id="cd16914">
    <property type="entry name" value="EcfT"/>
    <property type="match status" value="1"/>
</dbReference>
<evidence type="ECO:0000313" key="7">
    <source>
        <dbReference type="Proteomes" id="UP000679779"/>
    </source>
</evidence>
<dbReference type="RefSeq" id="WP_160044343.1">
    <property type="nucleotide sequence ID" value="NZ_BORQ01000002.1"/>
</dbReference>
<evidence type="ECO:0000256" key="5">
    <source>
        <dbReference type="SAM" id="Phobius"/>
    </source>
</evidence>
<accession>A0A919XIR6</accession>
<keyword evidence="4 5" id="KW-0472">Membrane</keyword>
<dbReference type="Proteomes" id="UP000679779">
    <property type="component" value="Unassembled WGS sequence"/>
</dbReference>
<feature type="transmembrane region" description="Helical" evidence="5">
    <location>
        <begin position="26"/>
        <end position="53"/>
    </location>
</feature>
<feature type="transmembrane region" description="Helical" evidence="5">
    <location>
        <begin position="198"/>
        <end position="216"/>
    </location>
</feature>
<dbReference type="GO" id="GO:0005886">
    <property type="term" value="C:plasma membrane"/>
    <property type="evidence" value="ECO:0007669"/>
    <property type="project" value="TreeGrafter"/>
</dbReference>
<evidence type="ECO:0000256" key="2">
    <source>
        <dbReference type="ARBA" id="ARBA00022692"/>
    </source>
</evidence>
<dbReference type="PANTHER" id="PTHR33514:SF13">
    <property type="entry name" value="PROTEIN ABCI12, CHLOROPLASTIC"/>
    <property type="match status" value="1"/>
</dbReference>
<organism evidence="6 7">
    <name type="scientific">Paenibacillus albilobatus</name>
    <dbReference type="NCBI Taxonomy" id="2716884"/>
    <lineage>
        <taxon>Bacteria</taxon>
        <taxon>Bacillati</taxon>
        <taxon>Bacillota</taxon>
        <taxon>Bacilli</taxon>
        <taxon>Bacillales</taxon>
        <taxon>Paenibacillaceae</taxon>
        <taxon>Paenibacillus</taxon>
    </lineage>
</organism>
<proteinExistence type="predicted"/>
<keyword evidence="2 5" id="KW-0812">Transmembrane</keyword>
<protein>
    <submittedName>
        <fullName evidence="6">Energy-coupling factor transporter transmembrane protein EcfT</fullName>
    </submittedName>
</protein>
<feature type="transmembrane region" description="Helical" evidence="5">
    <location>
        <begin position="110"/>
        <end position="130"/>
    </location>
</feature>